<dbReference type="PATRIC" id="fig|1393034.3.peg.357"/>
<comment type="function">
    <text evidence="1">Required for the transposition of the insertion element.</text>
</comment>
<evidence type="ECO:0000256" key="2">
    <source>
        <dbReference type="ARBA" id="ARBA00010961"/>
    </source>
</evidence>
<dbReference type="InterPro" id="IPR001207">
    <property type="entry name" value="Transposase_mutator"/>
</dbReference>
<accession>A0A133XWH5</accession>
<evidence type="ECO:0000256" key="3">
    <source>
        <dbReference type="ARBA" id="ARBA00022578"/>
    </source>
</evidence>
<dbReference type="GO" id="GO:0003677">
    <property type="term" value="F:DNA binding"/>
    <property type="evidence" value="ECO:0007669"/>
    <property type="project" value="UniProtKB-KW"/>
</dbReference>
<dbReference type="STRING" id="1393034.HMPREF3192_00369"/>
<dbReference type="GO" id="GO:0004803">
    <property type="term" value="F:transposase activity"/>
    <property type="evidence" value="ECO:0007669"/>
    <property type="project" value="InterPro"/>
</dbReference>
<gene>
    <name evidence="6" type="ORF">HMPREF3192_00369</name>
</gene>
<keyword evidence="5" id="KW-0233">DNA recombination</keyword>
<dbReference type="Pfam" id="PF00872">
    <property type="entry name" value="Transposase_mut"/>
    <property type="match status" value="1"/>
</dbReference>
<protein>
    <recommendedName>
        <fullName evidence="8">Mutator family transposase</fullName>
    </recommendedName>
</protein>
<evidence type="ECO:0000313" key="7">
    <source>
        <dbReference type="Proteomes" id="UP000070675"/>
    </source>
</evidence>
<keyword evidence="3" id="KW-0815">Transposition</keyword>
<organism evidence="6 7">
    <name type="scientific">Atopobium deltae</name>
    <dbReference type="NCBI Taxonomy" id="1393034"/>
    <lineage>
        <taxon>Bacteria</taxon>
        <taxon>Bacillati</taxon>
        <taxon>Actinomycetota</taxon>
        <taxon>Coriobacteriia</taxon>
        <taxon>Coriobacteriales</taxon>
        <taxon>Atopobiaceae</taxon>
        <taxon>Atopobium</taxon>
    </lineage>
</organism>
<sequence length="64" mass="7385">MLIESVLNEIMDSQTQEICKRNKTVRNGYRQRRLITTAGNITLRVPRLRQGNFSHKASLRATAK</sequence>
<comment type="similarity">
    <text evidence="2">Belongs to the transposase mutator family.</text>
</comment>
<dbReference type="EMBL" id="LSCR01000005">
    <property type="protein sequence ID" value="KXB35288.1"/>
    <property type="molecule type" value="Genomic_DNA"/>
</dbReference>
<keyword evidence="7" id="KW-1185">Reference proteome</keyword>
<dbReference type="Proteomes" id="UP000070675">
    <property type="component" value="Unassembled WGS sequence"/>
</dbReference>
<name>A0A133XWH5_9ACTN</name>
<comment type="caution">
    <text evidence="6">The sequence shown here is derived from an EMBL/GenBank/DDBJ whole genome shotgun (WGS) entry which is preliminary data.</text>
</comment>
<evidence type="ECO:0000256" key="1">
    <source>
        <dbReference type="ARBA" id="ARBA00002190"/>
    </source>
</evidence>
<proteinExistence type="inferred from homology"/>
<dbReference type="AlphaFoldDB" id="A0A133XWH5"/>
<evidence type="ECO:0000313" key="6">
    <source>
        <dbReference type="EMBL" id="KXB35288.1"/>
    </source>
</evidence>
<evidence type="ECO:0008006" key="8">
    <source>
        <dbReference type="Google" id="ProtNLM"/>
    </source>
</evidence>
<reference evidence="7" key="1">
    <citation type="submission" date="2016-01" db="EMBL/GenBank/DDBJ databases">
        <authorList>
            <person name="Mitreva M."/>
            <person name="Pepin K.H."/>
            <person name="Mihindukulasuriya K.A."/>
            <person name="Fulton R."/>
            <person name="Fronick C."/>
            <person name="O'Laughlin M."/>
            <person name="Miner T."/>
            <person name="Herter B."/>
            <person name="Rosa B.A."/>
            <person name="Cordes M."/>
            <person name="Tomlinson C."/>
            <person name="Wollam A."/>
            <person name="Palsikar V.B."/>
            <person name="Mardis E.R."/>
            <person name="Wilson R.K."/>
        </authorList>
    </citation>
    <scope>NUCLEOTIDE SEQUENCE [LARGE SCALE GENOMIC DNA]</scope>
    <source>
        <strain evidence="7">DNF00019</strain>
    </source>
</reference>
<dbReference type="GO" id="GO:0006313">
    <property type="term" value="P:DNA transposition"/>
    <property type="evidence" value="ECO:0007669"/>
    <property type="project" value="InterPro"/>
</dbReference>
<keyword evidence="4" id="KW-0238">DNA-binding</keyword>
<evidence type="ECO:0000256" key="4">
    <source>
        <dbReference type="ARBA" id="ARBA00023125"/>
    </source>
</evidence>
<evidence type="ECO:0000256" key="5">
    <source>
        <dbReference type="ARBA" id="ARBA00023172"/>
    </source>
</evidence>